<keyword evidence="2" id="KW-0732">Signal</keyword>
<dbReference type="OrthoDB" id="5812274at2759"/>
<feature type="chain" id="PRO_5040389378" description="Ground-like domain-containing protein" evidence="2">
    <location>
        <begin position="22"/>
        <end position="322"/>
    </location>
</feature>
<reference evidence="4" key="1">
    <citation type="submission" date="2022-11" db="EMBL/GenBank/DDBJ databases">
        <authorList>
            <person name="Kikuchi T."/>
        </authorList>
    </citation>
    <scope>NUCLEOTIDE SEQUENCE</scope>
    <source>
        <strain evidence="4">PS1010</strain>
    </source>
</reference>
<feature type="region of interest" description="Disordered" evidence="1">
    <location>
        <begin position="195"/>
        <end position="233"/>
    </location>
</feature>
<evidence type="ECO:0000259" key="3">
    <source>
        <dbReference type="Pfam" id="PF04155"/>
    </source>
</evidence>
<dbReference type="Proteomes" id="UP001152747">
    <property type="component" value="Unassembled WGS sequence"/>
</dbReference>
<feature type="signal peptide" evidence="2">
    <location>
        <begin position="1"/>
        <end position="21"/>
    </location>
</feature>
<dbReference type="AlphaFoldDB" id="A0A9P1IW38"/>
<keyword evidence="5" id="KW-1185">Reference proteome</keyword>
<organism evidence="4 5">
    <name type="scientific">Caenorhabditis angaria</name>
    <dbReference type="NCBI Taxonomy" id="860376"/>
    <lineage>
        <taxon>Eukaryota</taxon>
        <taxon>Metazoa</taxon>
        <taxon>Ecdysozoa</taxon>
        <taxon>Nematoda</taxon>
        <taxon>Chromadorea</taxon>
        <taxon>Rhabditida</taxon>
        <taxon>Rhabditina</taxon>
        <taxon>Rhabditomorpha</taxon>
        <taxon>Rhabditoidea</taxon>
        <taxon>Rhabditidae</taxon>
        <taxon>Peloderinae</taxon>
        <taxon>Caenorhabditis</taxon>
    </lineage>
</organism>
<dbReference type="Pfam" id="PF04155">
    <property type="entry name" value="Ground-like"/>
    <property type="match status" value="1"/>
</dbReference>
<feature type="domain" description="Ground-like" evidence="3">
    <location>
        <begin position="249"/>
        <end position="319"/>
    </location>
</feature>
<name>A0A9P1IW38_9PELO</name>
<gene>
    <name evidence="4" type="ORF">CAMP_LOCUS14438</name>
</gene>
<accession>A0A9P1IW38</accession>
<evidence type="ECO:0000256" key="2">
    <source>
        <dbReference type="SAM" id="SignalP"/>
    </source>
</evidence>
<dbReference type="InterPro" id="IPR007284">
    <property type="entry name" value="Ground-like_dom"/>
</dbReference>
<evidence type="ECO:0000313" key="5">
    <source>
        <dbReference type="Proteomes" id="UP001152747"/>
    </source>
</evidence>
<protein>
    <recommendedName>
        <fullName evidence="3">Ground-like domain-containing protein</fullName>
    </recommendedName>
</protein>
<proteinExistence type="predicted"/>
<comment type="caution">
    <text evidence="4">The sequence shown here is derived from an EMBL/GenBank/DDBJ whole genome shotgun (WGS) entry which is preliminary data.</text>
</comment>
<sequence>MSTTSTTLLIVLLSSAPFASAFFFGGGGGGCGCQPAPACAPPVPSPCGGGGPVVSGYVGPAAYQGGYASPPQQPLPIAPAPYQGGYQQAPIAPVAPQPVPFAPQPVQTAPVQVSAPQGYQQGPAAVAVAAPTENAAYGAAEEEVAVAALAREEPNYQGTNSNLDQSVVEAAEQAVAELHNEKAAAAASKLAEVVEERPKTKDTGKTAHQKTVKSTTTTAAPGEFPSGEEFVPESDAKEVDISELQLTDDPLCNSEDLRKLVVENIDEQLNSSKRMIQLAAEAQFGGRFDVICANGDFSYVTNTELYCQESKGDISCYTYRQL</sequence>
<dbReference type="EMBL" id="CANHGI010000005">
    <property type="protein sequence ID" value="CAI5451801.1"/>
    <property type="molecule type" value="Genomic_DNA"/>
</dbReference>
<evidence type="ECO:0000256" key="1">
    <source>
        <dbReference type="SAM" id="MobiDB-lite"/>
    </source>
</evidence>
<feature type="compositionally biased region" description="Basic and acidic residues" evidence="1">
    <location>
        <begin position="195"/>
        <end position="205"/>
    </location>
</feature>
<evidence type="ECO:0000313" key="4">
    <source>
        <dbReference type="EMBL" id="CAI5451801.1"/>
    </source>
</evidence>